<keyword evidence="1" id="KW-0472">Membrane</keyword>
<dbReference type="InterPro" id="IPR011089">
    <property type="entry name" value="GmrSD_C"/>
</dbReference>
<reference evidence="3 4" key="1">
    <citation type="submission" date="2018-09" db="EMBL/GenBank/DDBJ databases">
        <title>YIM PH 21725 draft genome.</title>
        <authorList>
            <person name="Miao C."/>
        </authorList>
    </citation>
    <scope>NUCLEOTIDE SEQUENCE [LARGE SCALE GENOMIC DNA]</scope>
    <source>
        <strain evidence="4">YIM PH21725</strain>
    </source>
</reference>
<dbReference type="Proteomes" id="UP000285112">
    <property type="component" value="Unassembled WGS sequence"/>
</dbReference>
<gene>
    <name evidence="3" type="ORF">D5S19_01650</name>
</gene>
<keyword evidence="3" id="KW-0255">Endonuclease</keyword>
<dbReference type="PANTHER" id="PTHR24094:SF15">
    <property type="entry name" value="AMP-DEPENDENT SYNTHETASE_LIGASE DOMAIN-CONTAINING PROTEIN-RELATED"/>
    <property type="match status" value="1"/>
</dbReference>
<evidence type="ECO:0000256" key="1">
    <source>
        <dbReference type="SAM" id="Phobius"/>
    </source>
</evidence>
<keyword evidence="3" id="KW-0540">Nuclease</keyword>
<keyword evidence="4" id="KW-1185">Reference proteome</keyword>
<evidence type="ECO:0000259" key="2">
    <source>
        <dbReference type="Pfam" id="PF07510"/>
    </source>
</evidence>
<keyword evidence="1" id="KW-0812">Transmembrane</keyword>
<sequence>MVAEATSGKAACPVRRRPWRRAYCRVVPRTISARRIVPLVVVLLIAAGGFWWYSNRQVDAEPAPSGDAGKQLSELKVAERTSMSGYSRAKFPHWDSQGHNCDTRETVLQRDGEDVKAGKDCNPTAGTWHSLYDGETWTKAGDLDIDHMVPLGQAWASGARDWPQDKREQFANDLTRPQLFAVTGRVNRQKSDKAPDEWKPPLVSFWCTYATDWITVKHYYGLTVTTGEKSALSDMLRRCPS</sequence>
<name>A0A419IB87_9PSEU</name>
<evidence type="ECO:0000313" key="4">
    <source>
        <dbReference type="Proteomes" id="UP000285112"/>
    </source>
</evidence>
<proteinExistence type="predicted"/>
<keyword evidence="3" id="KW-0378">Hydrolase</keyword>
<dbReference type="OrthoDB" id="5196645at2"/>
<accession>A0A419IB87</accession>
<comment type="caution">
    <text evidence="3">The sequence shown here is derived from an EMBL/GenBank/DDBJ whole genome shotgun (WGS) entry which is preliminary data.</text>
</comment>
<protein>
    <submittedName>
        <fullName evidence="3">HNH endonuclease</fullName>
    </submittedName>
</protein>
<dbReference type="EMBL" id="QZFV01000021">
    <property type="protein sequence ID" value="RJQ91311.1"/>
    <property type="molecule type" value="Genomic_DNA"/>
</dbReference>
<dbReference type="AlphaFoldDB" id="A0A419IB87"/>
<feature type="transmembrane region" description="Helical" evidence="1">
    <location>
        <begin position="36"/>
        <end position="53"/>
    </location>
</feature>
<keyword evidence="1" id="KW-1133">Transmembrane helix</keyword>
<evidence type="ECO:0000313" key="3">
    <source>
        <dbReference type="EMBL" id="RJQ91311.1"/>
    </source>
</evidence>
<dbReference type="GO" id="GO:0004519">
    <property type="term" value="F:endonuclease activity"/>
    <property type="evidence" value="ECO:0007669"/>
    <property type="project" value="UniProtKB-KW"/>
</dbReference>
<feature type="domain" description="GmrSD restriction endonucleases C-terminal" evidence="2">
    <location>
        <begin position="138"/>
        <end position="234"/>
    </location>
</feature>
<dbReference type="Pfam" id="PF07510">
    <property type="entry name" value="GmrSD_C"/>
    <property type="match status" value="1"/>
</dbReference>
<organism evidence="3 4">
    <name type="scientific">Amycolatopsis panacis</name>
    <dbReference type="NCBI Taxonomy" id="2340917"/>
    <lineage>
        <taxon>Bacteria</taxon>
        <taxon>Bacillati</taxon>
        <taxon>Actinomycetota</taxon>
        <taxon>Actinomycetes</taxon>
        <taxon>Pseudonocardiales</taxon>
        <taxon>Pseudonocardiaceae</taxon>
        <taxon>Amycolatopsis</taxon>
    </lineage>
</organism>
<dbReference type="PANTHER" id="PTHR24094">
    <property type="entry name" value="SECRETED PROTEIN"/>
    <property type="match status" value="1"/>
</dbReference>